<proteinExistence type="predicted"/>
<dbReference type="CDD" id="cd03214">
    <property type="entry name" value="ABC_Iron-Siderophores_B12_Hemin"/>
    <property type="match status" value="1"/>
</dbReference>
<dbReference type="PANTHER" id="PTHR42794:SF1">
    <property type="entry name" value="HEMIN IMPORT ATP-BINDING PROTEIN HMUV"/>
    <property type="match status" value="1"/>
</dbReference>
<dbReference type="Gene3D" id="3.40.50.300">
    <property type="entry name" value="P-loop containing nucleotide triphosphate hydrolases"/>
    <property type="match status" value="1"/>
</dbReference>
<accession>A0A2S5T6R2</accession>
<name>A0A2S5T6R2_9BURK</name>
<dbReference type="PANTHER" id="PTHR42794">
    <property type="entry name" value="HEMIN IMPORT ATP-BINDING PROTEIN HMUV"/>
    <property type="match status" value="1"/>
</dbReference>
<evidence type="ECO:0000256" key="3">
    <source>
        <dbReference type="ARBA" id="ARBA00022741"/>
    </source>
</evidence>
<comment type="function">
    <text evidence="6">Part of the ABC transporter complex HmuTUV involved in hemin import. Responsible for energy coupling to the transport system.</text>
</comment>
<dbReference type="GO" id="GO:0005524">
    <property type="term" value="F:ATP binding"/>
    <property type="evidence" value="ECO:0007669"/>
    <property type="project" value="UniProtKB-KW"/>
</dbReference>
<dbReference type="PROSITE" id="PS00211">
    <property type="entry name" value="ABC_TRANSPORTER_1"/>
    <property type="match status" value="1"/>
</dbReference>
<evidence type="ECO:0000256" key="5">
    <source>
        <dbReference type="ARBA" id="ARBA00022967"/>
    </source>
</evidence>
<keyword evidence="4 7" id="KW-0067">ATP-binding</keyword>
<organism evidence="7 8">
    <name type="scientific">Caldimonas thermodepolymerans</name>
    <dbReference type="NCBI Taxonomy" id="215580"/>
    <lineage>
        <taxon>Bacteria</taxon>
        <taxon>Pseudomonadati</taxon>
        <taxon>Pseudomonadota</taxon>
        <taxon>Betaproteobacteria</taxon>
        <taxon>Burkholderiales</taxon>
        <taxon>Sphaerotilaceae</taxon>
        <taxon>Caldimonas</taxon>
    </lineage>
</organism>
<evidence type="ECO:0000313" key="8">
    <source>
        <dbReference type="Proteomes" id="UP000239406"/>
    </source>
</evidence>
<evidence type="ECO:0000256" key="1">
    <source>
        <dbReference type="ARBA" id="ARBA00022448"/>
    </source>
</evidence>
<evidence type="ECO:0000313" key="7">
    <source>
        <dbReference type="EMBL" id="PPE70557.1"/>
    </source>
</evidence>
<evidence type="ECO:0000256" key="4">
    <source>
        <dbReference type="ARBA" id="ARBA00022840"/>
    </source>
</evidence>
<keyword evidence="2" id="KW-1003">Cell membrane</keyword>
<gene>
    <name evidence="7" type="ORF">C1702_05265</name>
</gene>
<dbReference type="EMBL" id="PSNY01000005">
    <property type="protein sequence ID" value="PPE70557.1"/>
    <property type="molecule type" value="Genomic_DNA"/>
</dbReference>
<dbReference type="InterPro" id="IPR003439">
    <property type="entry name" value="ABC_transporter-like_ATP-bd"/>
</dbReference>
<dbReference type="InterPro" id="IPR017871">
    <property type="entry name" value="ABC_transporter-like_CS"/>
</dbReference>
<keyword evidence="5" id="KW-1278">Translocase</keyword>
<dbReference type="SUPFAM" id="SSF52540">
    <property type="entry name" value="P-loop containing nucleoside triphosphate hydrolases"/>
    <property type="match status" value="1"/>
</dbReference>
<comment type="caution">
    <text evidence="7">The sequence shown here is derived from an EMBL/GenBank/DDBJ whole genome shotgun (WGS) entry which is preliminary data.</text>
</comment>
<evidence type="ECO:0000256" key="2">
    <source>
        <dbReference type="ARBA" id="ARBA00022475"/>
    </source>
</evidence>
<dbReference type="SMART" id="SM00382">
    <property type="entry name" value="AAA"/>
    <property type="match status" value="1"/>
</dbReference>
<keyword evidence="2" id="KW-0472">Membrane</keyword>
<dbReference type="RefSeq" id="WP_104356647.1">
    <property type="nucleotide sequence ID" value="NZ_CP064338.1"/>
</dbReference>
<dbReference type="AlphaFoldDB" id="A0A2S5T6R2"/>
<protein>
    <submittedName>
        <fullName evidence="7">Cobalamin ABC transporter ATP-binding protein</fullName>
    </submittedName>
</protein>
<dbReference type="PROSITE" id="PS50893">
    <property type="entry name" value="ABC_TRANSPORTER_2"/>
    <property type="match status" value="1"/>
</dbReference>
<dbReference type="Proteomes" id="UP000239406">
    <property type="component" value="Unassembled WGS sequence"/>
</dbReference>
<dbReference type="GO" id="GO:0016887">
    <property type="term" value="F:ATP hydrolysis activity"/>
    <property type="evidence" value="ECO:0007669"/>
    <property type="project" value="InterPro"/>
</dbReference>
<keyword evidence="3" id="KW-0547">Nucleotide-binding</keyword>
<keyword evidence="8" id="KW-1185">Reference proteome</keyword>
<reference evidence="7 8" key="1">
    <citation type="submission" date="2018-02" db="EMBL/GenBank/DDBJ databases">
        <title>Reclassifiation of [Polyangium] brachysporum DSM 7029 as Guopingzhaonella breviflexa gen. nov., sp. nov., a member of the family Comamonadaceae.</title>
        <authorList>
            <person name="Tang B."/>
        </authorList>
    </citation>
    <scope>NUCLEOTIDE SEQUENCE [LARGE SCALE GENOMIC DNA]</scope>
    <source>
        <strain evidence="7 8">DSM 15344</strain>
    </source>
</reference>
<dbReference type="InterPro" id="IPR003593">
    <property type="entry name" value="AAA+_ATPase"/>
</dbReference>
<sequence length="260" mass="28258">MNAPLLATRALQVRAGQRVLVDGLDWQVRTGERWALLGPNGCGKTTLLRALAGLRPPAGGEVELGGRPLARIRTRELATLRAWCPQHHHDAFGLSVLEVVLAARQPYAGRMGWLGPDDERLALEALQRCDVAHLAAQDVRSLSGGERQRVALAAMLAQATPLVLLDEPTAHLDVPHQLAACALLAQLHDQAVVMSLHDVNLALRCCTHALLWLPDGNGAPRWMAGPLDQVLHPDHLARAYGSRMLAVTLEGHRYYVPAPR</sequence>
<dbReference type="Pfam" id="PF00005">
    <property type="entry name" value="ABC_tran"/>
    <property type="match status" value="1"/>
</dbReference>
<evidence type="ECO:0000256" key="6">
    <source>
        <dbReference type="ARBA" id="ARBA00037066"/>
    </source>
</evidence>
<dbReference type="InterPro" id="IPR027417">
    <property type="entry name" value="P-loop_NTPase"/>
</dbReference>
<keyword evidence="1" id="KW-0813">Transport</keyword>